<keyword evidence="3" id="KW-1185">Reference proteome</keyword>
<dbReference type="GO" id="GO:0099122">
    <property type="term" value="F:RNA polymerase II C-terminal domain binding"/>
    <property type="evidence" value="ECO:0007669"/>
    <property type="project" value="InterPro"/>
</dbReference>
<gene>
    <name evidence="2" type="ORF">PPROV_000031500</name>
</gene>
<evidence type="ECO:0000313" key="2">
    <source>
        <dbReference type="EMBL" id="GHP01559.1"/>
    </source>
</evidence>
<sequence>MESSSTTSFASLNNHKGSSLCSCACDAWLVCEEIQLASALSALRRSFKQIFARAFLGAKPTHQAFVAMLFESWATTVPQAKLPARLDSSCCTRSIVKAAAIKLPADVRKSSQPLQAYKDAAATASSDLLDDRAKQDIAASQTLSEARRVVEEALVPRAKAFAVDMNAELDDVKRALACRLEEQRTVHKCSSCVVSQTFNESKNIHEFRPENLHDLGGVNVSEQARNQMVQHALNTRAHDILRRRFEVHAGSRGGDFATAAWRMLHRMAHLYGPDGRGFNWQMGTPRAAFAALRRDFGANVGEAFASPLNAQPENSFCSAFLDTDAPFGSLGSFFEYDFASAGGCFECGPPYEEGLMSLMSDRLLMLLDRADASGTPLTFVMVLPHWPLSEGIARLLDASKYRTAHAILPKRSHCYVSGDRHTARHSQVKAKSAVPDSADEPLAQGECDTLLLWLQSSRGKETHRVDASHVNEQVHAWTTN</sequence>
<dbReference type="PANTHER" id="PTHR21727">
    <property type="entry name" value="PHOSPHORYLATED CTD INTERACTING FACTOR 1"/>
    <property type="match status" value="1"/>
</dbReference>
<dbReference type="Pfam" id="PF12237">
    <property type="entry name" value="PCIF1_WW"/>
    <property type="match status" value="1"/>
</dbReference>
<comment type="caution">
    <text evidence="2">The sequence shown here is derived from an EMBL/GenBank/DDBJ whole genome shotgun (WGS) entry which is preliminary data.</text>
</comment>
<dbReference type="Proteomes" id="UP000660262">
    <property type="component" value="Unassembled WGS sequence"/>
</dbReference>
<name>A0A830H7N8_9CHLO</name>
<dbReference type="InterPro" id="IPR022035">
    <property type="entry name" value="PCIF1_WW"/>
</dbReference>
<evidence type="ECO:0000313" key="3">
    <source>
        <dbReference type="Proteomes" id="UP000660262"/>
    </source>
</evidence>
<accession>A0A830H7N8</accession>
<dbReference type="OrthoDB" id="567664at2759"/>
<dbReference type="AlphaFoldDB" id="A0A830H7N8"/>
<feature type="domain" description="PCIF1 WW" evidence="1">
    <location>
        <begin position="255"/>
        <end position="418"/>
    </location>
</feature>
<dbReference type="GO" id="GO:0016422">
    <property type="term" value="F:mRNA (2'-O-methyladenosine-N6-)-methyltransferase activity"/>
    <property type="evidence" value="ECO:0007669"/>
    <property type="project" value="InterPro"/>
</dbReference>
<dbReference type="PANTHER" id="PTHR21727:SF0">
    <property type="entry name" value="MRNA (2'-O-METHYLADENOSINE-N(6)-)-METHYLTRANSFERASE"/>
    <property type="match status" value="1"/>
</dbReference>
<protein>
    <recommendedName>
        <fullName evidence="1">PCIF1 WW domain-containing protein</fullName>
    </recommendedName>
</protein>
<dbReference type="InterPro" id="IPR039881">
    <property type="entry name" value="PCIF1-like"/>
</dbReference>
<proteinExistence type="predicted"/>
<organism evidence="2 3">
    <name type="scientific">Pycnococcus provasolii</name>
    <dbReference type="NCBI Taxonomy" id="41880"/>
    <lineage>
        <taxon>Eukaryota</taxon>
        <taxon>Viridiplantae</taxon>
        <taxon>Chlorophyta</taxon>
        <taxon>Pseudoscourfieldiophyceae</taxon>
        <taxon>Pseudoscourfieldiales</taxon>
        <taxon>Pycnococcaceae</taxon>
        <taxon>Pycnococcus</taxon>
    </lineage>
</organism>
<evidence type="ECO:0000259" key="1">
    <source>
        <dbReference type="Pfam" id="PF12237"/>
    </source>
</evidence>
<reference evidence="2" key="1">
    <citation type="submission" date="2020-10" db="EMBL/GenBank/DDBJ databases">
        <title>Unveiling of a novel bifunctional photoreceptor, Dualchrome1, isolated from a cosmopolitan green alga.</title>
        <authorList>
            <person name="Suzuki S."/>
            <person name="Kawachi M."/>
        </authorList>
    </citation>
    <scope>NUCLEOTIDE SEQUENCE</scope>
    <source>
        <strain evidence="2">NIES 2893</strain>
    </source>
</reference>
<dbReference type="EMBL" id="BNJQ01000001">
    <property type="protein sequence ID" value="GHP01559.1"/>
    <property type="molecule type" value="Genomic_DNA"/>
</dbReference>